<keyword evidence="7" id="KW-0645">Protease</keyword>
<dbReference type="InterPro" id="IPR050925">
    <property type="entry name" value="Rhomboid_protease_S54"/>
</dbReference>
<dbReference type="SUPFAM" id="SSF144091">
    <property type="entry name" value="Rhomboid-like"/>
    <property type="match status" value="1"/>
</dbReference>
<comment type="subcellular location">
    <subcellularLocation>
        <location evidence="1">Membrane</location>
        <topology evidence="1">Multi-pass membrane protein</topology>
    </subcellularLocation>
</comment>
<proteinExistence type="predicted"/>
<keyword evidence="7" id="KW-0378">Hydrolase</keyword>
<evidence type="ECO:0000313" key="8">
    <source>
        <dbReference type="Proteomes" id="UP000317332"/>
    </source>
</evidence>
<evidence type="ECO:0000313" key="7">
    <source>
        <dbReference type="EMBL" id="TPV34187.1"/>
    </source>
</evidence>
<name>A0A506PM14_9FLAO</name>
<feature type="transmembrane region" description="Helical" evidence="5">
    <location>
        <begin position="91"/>
        <end position="107"/>
    </location>
</feature>
<dbReference type="GO" id="GO:0004252">
    <property type="term" value="F:serine-type endopeptidase activity"/>
    <property type="evidence" value="ECO:0007669"/>
    <property type="project" value="InterPro"/>
</dbReference>
<evidence type="ECO:0000256" key="5">
    <source>
        <dbReference type="SAM" id="Phobius"/>
    </source>
</evidence>
<dbReference type="PANTHER" id="PTHR43731:SF9">
    <property type="entry name" value="SLR1461 PROTEIN"/>
    <property type="match status" value="1"/>
</dbReference>
<feature type="transmembrane region" description="Helical" evidence="5">
    <location>
        <begin position="113"/>
        <end position="131"/>
    </location>
</feature>
<reference evidence="7 8" key="1">
    <citation type="submission" date="2019-06" db="EMBL/GenBank/DDBJ databases">
        <title>Flavobacteriaceae Paucihalobacterium erythroidium CWB-1, complete genome.</title>
        <authorList>
            <person name="Wu S."/>
        </authorList>
    </citation>
    <scope>NUCLEOTIDE SEQUENCE [LARGE SCALE GENOMIC DNA]</scope>
    <source>
        <strain evidence="7 8">CWB-1</strain>
    </source>
</reference>
<dbReference type="AlphaFoldDB" id="A0A506PM14"/>
<gene>
    <name evidence="7" type="ORF">FJ651_08505</name>
</gene>
<dbReference type="GO" id="GO:0006508">
    <property type="term" value="P:proteolysis"/>
    <property type="evidence" value="ECO:0007669"/>
    <property type="project" value="UniProtKB-KW"/>
</dbReference>
<dbReference type="Proteomes" id="UP000317332">
    <property type="component" value="Unassembled WGS sequence"/>
</dbReference>
<dbReference type="InterPro" id="IPR022764">
    <property type="entry name" value="Peptidase_S54_rhomboid_dom"/>
</dbReference>
<keyword evidence="8" id="KW-1185">Reference proteome</keyword>
<feature type="domain" description="Peptidase S54 rhomboid" evidence="6">
    <location>
        <begin position="53"/>
        <end position="184"/>
    </location>
</feature>
<keyword evidence="4 5" id="KW-0472">Membrane</keyword>
<dbReference type="Gene3D" id="1.20.1540.10">
    <property type="entry name" value="Rhomboid-like"/>
    <property type="match status" value="1"/>
</dbReference>
<dbReference type="Pfam" id="PF01694">
    <property type="entry name" value="Rhomboid"/>
    <property type="match status" value="1"/>
</dbReference>
<protein>
    <submittedName>
        <fullName evidence="7">Rhomboid family intramembrane serine protease</fullName>
    </submittedName>
</protein>
<keyword evidence="2 5" id="KW-0812">Transmembrane</keyword>
<evidence type="ECO:0000256" key="2">
    <source>
        <dbReference type="ARBA" id="ARBA00022692"/>
    </source>
</evidence>
<dbReference type="GO" id="GO:0016020">
    <property type="term" value="C:membrane"/>
    <property type="evidence" value="ECO:0007669"/>
    <property type="project" value="UniProtKB-SubCell"/>
</dbReference>
<dbReference type="PANTHER" id="PTHR43731">
    <property type="entry name" value="RHOMBOID PROTEASE"/>
    <property type="match status" value="1"/>
</dbReference>
<accession>A0A506PM14</accession>
<evidence type="ECO:0000259" key="6">
    <source>
        <dbReference type="Pfam" id="PF01694"/>
    </source>
</evidence>
<keyword evidence="3 5" id="KW-1133">Transmembrane helix</keyword>
<evidence type="ECO:0000256" key="4">
    <source>
        <dbReference type="ARBA" id="ARBA00023136"/>
    </source>
</evidence>
<dbReference type="OrthoDB" id="465874at2"/>
<feature type="transmembrane region" description="Helical" evidence="5">
    <location>
        <begin position="12"/>
        <end position="31"/>
    </location>
</feature>
<feature type="transmembrane region" description="Helical" evidence="5">
    <location>
        <begin position="138"/>
        <end position="157"/>
    </location>
</feature>
<dbReference type="EMBL" id="VHIQ01000003">
    <property type="protein sequence ID" value="TPV34187.1"/>
    <property type="molecule type" value="Genomic_DNA"/>
</dbReference>
<comment type="caution">
    <text evidence="7">The sequence shown here is derived from an EMBL/GenBank/DDBJ whole genome shotgun (WGS) entry which is preliminary data.</text>
</comment>
<evidence type="ECO:0000256" key="1">
    <source>
        <dbReference type="ARBA" id="ARBA00004141"/>
    </source>
</evidence>
<sequence>MKQDDFKFSPSVIVVPILMVLTIWLVFWFQVRVYYGIKYFGIEPQTLSGLKGVLFSPFLHSNISHLYNNTIPLFVLSMALFYFYHKISWKVIIYGILLSGLLTWLIGRPGNHIGASGLIYVLVSFIFFKGVLAKHYRLIALSLLVVFLYGSMIWYVFPVKDNMSWEGHLSGLITGFLFAVIFRKQIAKPEIYAWEQPDYNEEEDEFMKHFDENGNFIEFKEEDSKVVETQSKQETTIRYIYKEEPKKD</sequence>
<evidence type="ECO:0000256" key="3">
    <source>
        <dbReference type="ARBA" id="ARBA00022989"/>
    </source>
</evidence>
<organism evidence="7 8">
    <name type="scientific">Paucihalobacter ruber</name>
    <dbReference type="NCBI Taxonomy" id="2567861"/>
    <lineage>
        <taxon>Bacteria</taxon>
        <taxon>Pseudomonadati</taxon>
        <taxon>Bacteroidota</taxon>
        <taxon>Flavobacteriia</taxon>
        <taxon>Flavobacteriales</taxon>
        <taxon>Flavobacteriaceae</taxon>
        <taxon>Paucihalobacter</taxon>
    </lineage>
</organism>
<feature type="transmembrane region" description="Helical" evidence="5">
    <location>
        <begin position="66"/>
        <end position="84"/>
    </location>
</feature>
<feature type="transmembrane region" description="Helical" evidence="5">
    <location>
        <begin position="163"/>
        <end position="182"/>
    </location>
</feature>
<dbReference type="InterPro" id="IPR035952">
    <property type="entry name" value="Rhomboid-like_sf"/>
</dbReference>
<dbReference type="RefSeq" id="WP_140990081.1">
    <property type="nucleotide sequence ID" value="NZ_VHIQ01000003.1"/>
</dbReference>